<evidence type="ECO:0000256" key="5">
    <source>
        <dbReference type="ARBA" id="ARBA00022475"/>
    </source>
</evidence>
<evidence type="ECO:0000256" key="16">
    <source>
        <dbReference type="ARBA" id="ARBA00023180"/>
    </source>
</evidence>
<evidence type="ECO:0000313" key="23">
    <source>
        <dbReference type="Proteomes" id="UP000077755"/>
    </source>
</evidence>
<keyword evidence="11" id="KW-0418">Kinase</keyword>
<keyword evidence="5" id="KW-1003">Cell membrane</keyword>
<dbReference type="GO" id="GO:0004714">
    <property type="term" value="F:transmembrane receptor protein tyrosine kinase activity"/>
    <property type="evidence" value="ECO:0007669"/>
    <property type="project" value="InterPro"/>
</dbReference>
<dbReference type="Gene3D" id="3.30.200.20">
    <property type="entry name" value="Phosphorylase Kinase, domain 1"/>
    <property type="match status" value="2"/>
</dbReference>
<gene>
    <name evidence="22" type="ORF">DCAR_0832378</name>
</gene>
<dbReference type="FunFam" id="1.10.510.10:FF:000287">
    <property type="entry name" value="probable LRR receptor-like serine/threonine-protein kinase RKF3"/>
    <property type="match status" value="1"/>
</dbReference>
<dbReference type="InterPro" id="IPR000719">
    <property type="entry name" value="Prot_kinase_dom"/>
</dbReference>
<comment type="similarity">
    <text evidence="2">In the N-terminal section; belongs to the leguminous lectin family.</text>
</comment>
<feature type="binding site" evidence="19">
    <location>
        <position position="86"/>
    </location>
    <ligand>
        <name>ATP</name>
        <dbReference type="ChEBI" id="CHEBI:30616"/>
    </ligand>
</feature>
<evidence type="ECO:0000256" key="8">
    <source>
        <dbReference type="ARBA" id="ARBA00022692"/>
    </source>
</evidence>
<dbReference type="PANTHER" id="PTHR27003">
    <property type="entry name" value="OS07G0166700 PROTEIN"/>
    <property type="match status" value="1"/>
</dbReference>
<keyword evidence="12 19" id="KW-0067">ATP-binding</keyword>
<evidence type="ECO:0000256" key="19">
    <source>
        <dbReference type="PROSITE-ProRule" id="PRU10141"/>
    </source>
</evidence>
<evidence type="ECO:0000256" key="17">
    <source>
        <dbReference type="ARBA" id="ARBA00047899"/>
    </source>
</evidence>
<keyword evidence="9 20" id="KW-0732">Signal</keyword>
<dbReference type="Proteomes" id="UP000077755">
    <property type="component" value="Chromosome 8"/>
</dbReference>
<reference evidence="22" key="2">
    <citation type="submission" date="2022-03" db="EMBL/GenBank/DDBJ databases">
        <title>Draft title - Genomic analysis of global carrot germplasm unveils the trajectory of domestication and the origin of high carotenoid orange carrot.</title>
        <authorList>
            <person name="Iorizzo M."/>
            <person name="Ellison S."/>
            <person name="Senalik D."/>
            <person name="Macko-Podgorni A."/>
            <person name="Grzebelus D."/>
            <person name="Bostan H."/>
            <person name="Rolling W."/>
            <person name="Curaba J."/>
            <person name="Simon P."/>
        </authorList>
    </citation>
    <scope>NUCLEOTIDE SEQUENCE</scope>
    <source>
        <tissue evidence="22">Leaf</tissue>
    </source>
</reference>
<comment type="catalytic activity">
    <reaction evidence="18">
        <text>L-seryl-[protein] + ATP = O-phospho-L-seryl-[protein] + ADP + H(+)</text>
        <dbReference type="Rhea" id="RHEA:17989"/>
        <dbReference type="Rhea" id="RHEA-COMP:9863"/>
        <dbReference type="Rhea" id="RHEA-COMP:11604"/>
        <dbReference type="ChEBI" id="CHEBI:15378"/>
        <dbReference type="ChEBI" id="CHEBI:29999"/>
        <dbReference type="ChEBI" id="CHEBI:30616"/>
        <dbReference type="ChEBI" id="CHEBI:83421"/>
        <dbReference type="ChEBI" id="CHEBI:456216"/>
        <dbReference type="EC" id="2.7.11.1"/>
    </reaction>
</comment>
<dbReference type="GO" id="GO:0004674">
    <property type="term" value="F:protein serine/threonine kinase activity"/>
    <property type="evidence" value="ECO:0007669"/>
    <property type="project" value="UniProtKB-KW"/>
</dbReference>
<evidence type="ECO:0000256" key="11">
    <source>
        <dbReference type="ARBA" id="ARBA00022777"/>
    </source>
</evidence>
<dbReference type="Pfam" id="PF07714">
    <property type="entry name" value="PK_Tyr_Ser-Thr"/>
    <property type="match status" value="2"/>
</dbReference>
<evidence type="ECO:0000256" key="2">
    <source>
        <dbReference type="ARBA" id="ARBA00008536"/>
    </source>
</evidence>
<dbReference type="InterPro" id="IPR011009">
    <property type="entry name" value="Kinase-like_dom_sf"/>
</dbReference>
<dbReference type="SMART" id="SM00220">
    <property type="entry name" value="S_TKc"/>
    <property type="match status" value="2"/>
</dbReference>
<feature type="domain" description="Protein kinase" evidence="21">
    <location>
        <begin position="408"/>
        <end position="678"/>
    </location>
</feature>
<dbReference type="InterPro" id="IPR045272">
    <property type="entry name" value="ANXUR1/2-like"/>
</dbReference>
<keyword evidence="14" id="KW-0472">Membrane</keyword>
<dbReference type="SUPFAM" id="SSF56112">
    <property type="entry name" value="Protein kinase-like (PK-like)"/>
    <property type="match status" value="2"/>
</dbReference>
<feature type="signal peptide" evidence="20">
    <location>
        <begin position="1"/>
        <end position="20"/>
    </location>
</feature>
<keyword evidence="15" id="KW-0675">Receptor</keyword>
<keyword evidence="10 19" id="KW-0547">Nucleotide-binding</keyword>
<dbReference type="FunFam" id="1.10.510.10:FF:000240">
    <property type="entry name" value="Lectin-domain containing receptor kinase A4.3"/>
    <property type="match status" value="1"/>
</dbReference>
<evidence type="ECO:0000256" key="20">
    <source>
        <dbReference type="SAM" id="SignalP"/>
    </source>
</evidence>
<organism evidence="22 23">
    <name type="scientific">Daucus carota subsp. sativus</name>
    <name type="common">Carrot</name>
    <dbReference type="NCBI Taxonomy" id="79200"/>
    <lineage>
        <taxon>Eukaryota</taxon>
        <taxon>Viridiplantae</taxon>
        <taxon>Streptophyta</taxon>
        <taxon>Embryophyta</taxon>
        <taxon>Tracheophyta</taxon>
        <taxon>Spermatophyta</taxon>
        <taxon>Magnoliopsida</taxon>
        <taxon>eudicotyledons</taxon>
        <taxon>Gunneridae</taxon>
        <taxon>Pentapetalae</taxon>
        <taxon>asterids</taxon>
        <taxon>campanulids</taxon>
        <taxon>Apiales</taxon>
        <taxon>Apiaceae</taxon>
        <taxon>Apioideae</taxon>
        <taxon>Scandiceae</taxon>
        <taxon>Daucinae</taxon>
        <taxon>Daucus</taxon>
        <taxon>Daucus sect. Daucus</taxon>
    </lineage>
</organism>
<dbReference type="PROSITE" id="PS50011">
    <property type="entry name" value="PROTEIN_KINASE_DOM"/>
    <property type="match status" value="2"/>
</dbReference>
<evidence type="ECO:0000256" key="13">
    <source>
        <dbReference type="ARBA" id="ARBA00022989"/>
    </source>
</evidence>
<evidence type="ECO:0000256" key="9">
    <source>
        <dbReference type="ARBA" id="ARBA00022729"/>
    </source>
</evidence>
<protein>
    <recommendedName>
        <fullName evidence="4">non-specific serine/threonine protein kinase</fullName>
        <ecNumber evidence="4">2.7.11.1</ecNumber>
    </recommendedName>
</protein>
<keyword evidence="13" id="KW-1133">Transmembrane helix</keyword>
<evidence type="ECO:0000256" key="6">
    <source>
        <dbReference type="ARBA" id="ARBA00022527"/>
    </source>
</evidence>
<evidence type="ECO:0000256" key="7">
    <source>
        <dbReference type="ARBA" id="ARBA00022679"/>
    </source>
</evidence>
<comment type="subcellular location">
    <subcellularLocation>
        <location evidence="1">Cell membrane</location>
        <topology evidence="1">Single-pass type I membrane protein</topology>
    </subcellularLocation>
</comment>
<sequence length="744" mass="83226">MSTLVIFVFIILNIIVYKLCELHETECSEKDEAFVIPSGERFHRFSLAEILLATNSFDEKCLIGKGGSARVYKGMIDNGGTPVAIKRLSFVNKRCGGSMFWTEIQMLSKLRHSHLVSLVGYCDEQNEMILVFEYIPCGTLSDHLHRSFEKGYYTLSWIERLRICIGAARGLDYLHTGTSIHQRVIHRDVKTTNILLDDHLEAKIADFGISKIVTANQGCTYVSTAVKGTFGYMDPSYFVTGRLTRKSDVYAFGVVLFEVLSGRRAVDLSRDDKQYKQFGLAGWAQTCIRQGRIIEIVDSTLKSEISKESLLAFVRIAYRCLNGQPDCRPTMAEIVVVLEFALALQENPEFTRFEGKSGSNSPPHLAAVEVAYGEDQAKYSGRDQMILWPGHICRRFSLAEILCATHNFDDKCLTGKGGSAKVYKGILDNGATTVAIKRLNFTSKQAGRAVFWTEIEMLSKFRHGHLVSLVGYCDEWHEMILVFEYVPGGTLSDHLHKAFEKGYYTLSWIQRLRICIGAAQGLDYLHTGTGIHQRVIHRDVKSTNILLDDKLEAKIADFGISKIVAANQGCTYISTAVRGTFGYMDPAYFSTGRLTRKSDVYAFGVVLFEVLCGRRAVDLSRDDEQSEGRIIEIIDSNLNMQISRSSLLAFVNIACQCLNSQPSCRPTMAEIVVVLEFALALQQRPDDLKGFEGTNADYGAKYSTAVEMVYGADQNKAFKINRSRVTFSRKVCQILSATIRTLSG</sequence>
<proteinExistence type="inferred from homology"/>
<dbReference type="PROSITE" id="PS00107">
    <property type="entry name" value="PROTEIN_KINASE_ATP"/>
    <property type="match status" value="1"/>
</dbReference>
<evidence type="ECO:0000256" key="15">
    <source>
        <dbReference type="ARBA" id="ARBA00023170"/>
    </source>
</evidence>
<name>A0AAF0XTJ3_DAUCS</name>
<accession>A0AAF0XTJ3</accession>
<dbReference type="FunFam" id="3.30.200.20:FF:000039">
    <property type="entry name" value="receptor-like protein kinase FERONIA"/>
    <property type="match status" value="2"/>
</dbReference>
<dbReference type="CDD" id="cd14066">
    <property type="entry name" value="STKc_IRAK"/>
    <property type="match status" value="2"/>
</dbReference>
<dbReference type="GO" id="GO:0009506">
    <property type="term" value="C:plasmodesma"/>
    <property type="evidence" value="ECO:0007669"/>
    <property type="project" value="TreeGrafter"/>
</dbReference>
<evidence type="ECO:0000256" key="1">
    <source>
        <dbReference type="ARBA" id="ARBA00004251"/>
    </source>
</evidence>
<keyword evidence="8" id="KW-0812">Transmembrane</keyword>
<evidence type="ECO:0000313" key="22">
    <source>
        <dbReference type="EMBL" id="WOH12869.1"/>
    </source>
</evidence>
<dbReference type="EC" id="2.7.11.1" evidence="4"/>
<keyword evidence="23" id="KW-1185">Reference proteome</keyword>
<keyword evidence="16" id="KW-0325">Glycoprotein</keyword>
<comment type="catalytic activity">
    <reaction evidence="17">
        <text>L-threonyl-[protein] + ATP = O-phospho-L-threonyl-[protein] + ADP + H(+)</text>
        <dbReference type="Rhea" id="RHEA:46608"/>
        <dbReference type="Rhea" id="RHEA-COMP:11060"/>
        <dbReference type="Rhea" id="RHEA-COMP:11605"/>
        <dbReference type="ChEBI" id="CHEBI:15378"/>
        <dbReference type="ChEBI" id="CHEBI:30013"/>
        <dbReference type="ChEBI" id="CHEBI:30616"/>
        <dbReference type="ChEBI" id="CHEBI:61977"/>
        <dbReference type="ChEBI" id="CHEBI:456216"/>
        <dbReference type="EC" id="2.7.11.1"/>
    </reaction>
</comment>
<evidence type="ECO:0000259" key="21">
    <source>
        <dbReference type="PROSITE" id="PS50011"/>
    </source>
</evidence>
<dbReference type="GO" id="GO:0005886">
    <property type="term" value="C:plasma membrane"/>
    <property type="evidence" value="ECO:0007669"/>
    <property type="project" value="UniProtKB-SubCell"/>
</dbReference>
<evidence type="ECO:0000256" key="10">
    <source>
        <dbReference type="ARBA" id="ARBA00022741"/>
    </source>
</evidence>
<evidence type="ECO:0000256" key="3">
    <source>
        <dbReference type="ARBA" id="ARBA00010217"/>
    </source>
</evidence>
<dbReference type="PANTHER" id="PTHR27003:SF467">
    <property type="entry name" value="PROTEIN KINASE DOMAIN-CONTAINING PROTEIN"/>
    <property type="match status" value="1"/>
</dbReference>
<dbReference type="AlphaFoldDB" id="A0AAF0XTJ3"/>
<dbReference type="GO" id="GO:0002229">
    <property type="term" value="P:defense response to oomycetes"/>
    <property type="evidence" value="ECO:0007669"/>
    <property type="project" value="UniProtKB-ARBA"/>
</dbReference>
<evidence type="ECO:0000256" key="4">
    <source>
        <dbReference type="ARBA" id="ARBA00012513"/>
    </source>
</evidence>
<comment type="similarity">
    <text evidence="3">In the C-terminal section; belongs to the protein kinase superfamily. Ser/Thr protein kinase family.</text>
</comment>
<evidence type="ECO:0000256" key="12">
    <source>
        <dbReference type="ARBA" id="ARBA00022840"/>
    </source>
</evidence>
<reference evidence="22" key="1">
    <citation type="journal article" date="2016" name="Nat. Genet.">
        <title>A high-quality carrot genome assembly provides new insights into carotenoid accumulation and asterid genome evolution.</title>
        <authorList>
            <person name="Iorizzo M."/>
            <person name="Ellison S."/>
            <person name="Senalik D."/>
            <person name="Zeng P."/>
            <person name="Satapoomin P."/>
            <person name="Huang J."/>
            <person name="Bowman M."/>
            <person name="Iovene M."/>
            <person name="Sanseverino W."/>
            <person name="Cavagnaro P."/>
            <person name="Yildiz M."/>
            <person name="Macko-Podgorni A."/>
            <person name="Moranska E."/>
            <person name="Grzebelus E."/>
            <person name="Grzebelus D."/>
            <person name="Ashrafi H."/>
            <person name="Zheng Z."/>
            <person name="Cheng S."/>
            <person name="Spooner D."/>
            <person name="Van Deynze A."/>
            <person name="Simon P."/>
        </authorList>
    </citation>
    <scope>NUCLEOTIDE SEQUENCE</scope>
    <source>
        <tissue evidence="22">Leaf</tissue>
    </source>
</reference>
<dbReference type="GO" id="GO:0005524">
    <property type="term" value="F:ATP binding"/>
    <property type="evidence" value="ECO:0007669"/>
    <property type="project" value="UniProtKB-UniRule"/>
</dbReference>
<feature type="chain" id="PRO_5042245621" description="non-specific serine/threonine protein kinase" evidence="20">
    <location>
        <begin position="21"/>
        <end position="744"/>
    </location>
</feature>
<keyword evidence="7" id="KW-0808">Transferase</keyword>
<dbReference type="InterPro" id="IPR008271">
    <property type="entry name" value="Ser/Thr_kinase_AS"/>
</dbReference>
<evidence type="ECO:0000256" key="14">
    <source>
        <dbReference type="ARBA" id="ARBA00023136"/>
    </source>
</evidence>
<dbReference type="PROSITE" id="PS00108">
    <property type="entry name" value="PROTEIN_KINASE_ST"/>
    <property type="match status" value="2"/>
</dbReference>
<dbReference type="EMBL" id="CP093350">
    <property type="protein sequence ID" value="WOH12869.1"/>
    <property type="molecule type" value="Genomic_DNA"/>
</dbReference>
<keyword evidence="6" id="KW-0723">Serine/threonine-protein kinase</keyword>
<feature type="domain" description="Protein kinase" evidence="21">
    <location>
        <begin position="57"/>
        <end position="341"/>
    </location>
</feature>
<dbReference type="InterPro" id="IPR001245">
    <property type="entry name" value="Ser-Thr/Tyr_kinase_cat_dom"/>
</dbReference>
<dbReference type="Gene3D" id="1.10.510.10">
    <property type="entry name" value="Transferase(Phosphotransferase) domain 1"/>
    <property type="match status" value="2"/>
</dbReference>
<dbReference type="InterPro" id="IPR017441">
    <property type="entry name" value="Protein_kinase_ATP_BS"/>
</dbReference>
<evidence type="ECO:0000256" key="18">
    <source>
        <dbReference type="ARBA" id="ARBA00048679"/>
    </source>
</evidence>